<gene>
    <name evidence="1" type="ORF">IE53DRAFT_313614</name>
</gene>
<name>A0ACD0P0U4_9BASI</name>
<sequence>MPPPAANSITPQRVAAYGLASTAAAAGVVVRAFRERSNFYAATVWLGRSNGCMLVLLNFALFVTLMLGKVFQQIFFGRLRAVEVEHLYERSWYSLSETLLAMTLFRDEFDVGFVLLFGTLLFLKVFHWLSADRVEFMEQTPSVSNLFHARMVSILGSLLIVDVVLVTFAVEVLLFENMRLGIMVLFASEFIILTTSLLSTIAKYVINCQDLRSEEPWEAKSMYVFYVDLATDFLKLATYVSFFILLTTWYGLPLSLIRDLYVTGRSCIGKVRDLIRYRAATRNMDSRYPDATHDDMRAMSDGTCIICREDMVVSGPDPNASTDREDANDSRPSAMSNSGGSALNATPKKLPCGHIFHFHCLRSWLERQQSCPT</sequence>
<reference evidence="1 2" key="1">
    <citation type="journal article" date="2018" name="Mol. Biol. Evol.">
        <title>Broad Genomic Sampling Reveals a Smut Pathogenic Ancestry of the Fungal Clade Ustilaginomycotina.</title>
        <authorList>
            <person name="Kijpornyongpan T."/>
            <person name="Mondo S.J."/>
            <person name="Barry K."/>
            <person name="Sandor L."/>
            <person name="Lee J."/>
            <person name="Lipzen A."/>
            <person name="Pangilinan J."/>
            <person name="LaButti K."/>
            <person name="Hainaut M."/>
            <person name="Henrissat B."/>
            <person name="Grigoriev I.V."/>
            <person name="Spatafora J.W."/>
            <person name="Aime M.C."/>
        </authorList>
    </citation>
    <scope>NUCLEOTIDE SEQUENCE [LARGE SCALE GENOMIC DNA]</scope>
    <source>
        <strain evidence="1 2">SA 807</strain>
    </source>
</reference>
<dbReference type="EMBL" id="KZ819830">
    <property type="protein sequence ID" value="PWN51615.1"/>
    <property type="molecule type" value="Genomic_DNA"/>
</dbReference>
<evidence type="ECO:0000313" key="1">
    <source>
        <dbReference type="EMBL" id="PWN51615.1"/>
    </source>
</evidence>
<accession>A0ACD0P0U4</accession>
<organism evidence="1 2">
    <name type="scientific">Violaceomyces palustris</name>
    <dbReference type="NCBI Taxonomy" id="1673888"/>
    <lineage>
        <taxon>Eukaryota</taxon>
        <taxon>Fungi</taxon>
        <taxon>Dikarya</taxon>
        <taxon>Basidiomycota</taxon>
        <taxon>Ustilaginomycotina</taxon>
        <taxon>Ustilaginomycetes</taxon>
        <taxon>Violaceomycetales</taxon>
        <taxon>Violaceomycetaceae</taxon>
        <taxon>Violaceomyces</taxon>
    </lineage>
</organism>
<proteinExistence type="predicted"/>
<keyword evidence="2" id="KW-1185">Reference proteome</keyword>
<feature type="non-terminal residue" evidence="1">
    <location>
        <position position="373"/>
    </location>
</feature>
<protein>
    <submittedName>
        <fullName evidence="1">Uncharacterized protein</fullName>
    </submittedName>
</protein>
<dbReference type="Proteomes" id="UP000245626">
    <property type="component" value="Unassembled WGS sequence"/>
</dbReference>
<evidence type="ECO:0000313" key="2">
    <source>
        <dbReference type="Proteomes" id="UP000245626"/>
    </source>
</evidence>